<dbReference type="Proteomes" id="UP000736335">
    <property type="component" value="Unassembled WGS sequence"/>
</dbReference>
<accession>A0A9P6L5V3</accession>
<dbReference type="AlphaFoldDB" id="A0A9P6L5V3"/>
<name>A0A9P6L5V3_9AGAM</name>
<proteinExistence type="predicted"/>
<evidence type="ECO:0000313" key="1">
    <source>
        <dbReference type="EMBL" id="KAF9784703.1"/>
    </source>
</evidence>
<reference evidence="1" key="2">
    <citation type="submission" date="2020-11" db="EMBL/GenBank/DDBJ databases">
        <authorList>
            <consortium name="DOE Joint Genome Institute"/>
            <person name="Kuo A."/>
            <person name="Miyauchi S."/>
            <person name="Kiss E."/>
            <person name="Drula E."/>
            <person name="Kohler A."/>
            <person name="Sanchez-Garcia M."/>
            <person name="Andreopoulos B."/>
            <person name="Barry K.W."/>
            <person name="Bonito G."/>
            <person name="Buee M."/>
            <person name="Carver A."/>
            <person name="Chen C."/>
            <person name="Cichocki N."/>
            <person name="Clum A."/>
            <person name="Culley D."/>
            <person name="Crous P.W."/>
            <person name="Fauchery L."/>
            <person name="Girlanda M."/>
            <person name="Hayes R."/>
            <person name="Keri Z."/>
            <person name="Labutti K."/>
            <person name="Lipzen A."/>
            <person name="Lombard V."/>
            <person name="Magnuson J."/>
            <person name="Maillard F."/>
            <person name="Morin E."/>
            <person name="Murat C."/>
            <person name="Nolan M."/>
            <person name="Ohm R."/>
            <person name="Pangilinan J."/>
            <person name="Pereira M."/>
            <person name="Perotto S."/>
            <person name="Peter M."/>
            <person name="Riley R."/>
            <person name="Sitrit Y."/>
            <person name="Stielow B."/>
            <person name="Szollosi G."/>
            <person name="Zifcakova L."/>
            <person name="Stursova M."/>
            <person name="Spatafora J.W."/>
            <person name="Tedersoo L."/>
            <person name="Vaario L.-M."/>
            <person name="Yamada A."/>
            <person name="Yan M."/>
            <person name="Wang P."/>
            <person name="Xu J."/>
            <person name="Bruns T."/>
            <person name="Baldrian P."/>
            <person name="Vilgalys R."/>
            <person name="Henrissat B."/>
            <person name="Grigoriev I.V."/>
            <person name="Hibbett D."/>
            <person name="Nagy L.G."/>
            <person name="Martin F.M."/>
        </authorList>
    </citation>
    <scope>NUCLEOTIDE SEQUENCE</scope>
    <source>
        <strain evidence="1">UH-Tt-Lm1</strain>
    </source>
</reference>
<gene>
    <name evidence="1" type="ORF">BJ322DRAFT_1021396</name>
</gene>
<keyword evidence="2" id="KW-1185">Reference proteome</keyword>
<reference evidence="1" key="1">
    <citation type="journal article" date="2020" name="Nat. Commun.">
        <title>Large-scale genome sequencing of mycorrhizal fungi provides insights into the early evolution of symbiotic traits.</title>
        <authorList>
            <person name="Miyauchi S."/>
            <person name="Kiss E."/>
            <person name="Kuo A."/>
            <person name="Drula E."/>
            <person name="Kohler A."/>
            <person name="Sanchez-Garcia M."/>
            <person name="Morin E."/>
            <person name="Andreopoulos B."/>
            <person name="Barry K.W."/>
            <person name="Bonito G."/>
            <person name="Buee M."/>
            <person name="Carver A."/>
            <person name="Chen C."/>
            <person name="Cichocki N."/>
            <person name="Clum A."/>
            <person name="Culley D."/>
            <person name="Crous P.W."/>
            <person name="Fauchery L."/>
            <person name="Girlanda M."/>
            <person name="Hayes R.D."/>
            <person name="Keri Z."/>
            <person name="LaButti K."/>
            <person name="Lipzen A."/>
            <person name="Lombard V."/>
            <person name="Magnuson J."/>
            <person name="Maillard F."/>
            <person name="Murat C."/>
            <person name="Nolan M."/>
            <person name="Ohm R.A."/>
            <person name="Pangilinan J."/>
            <person name="Pereira M.F."/>
            <person name="Perotto S."/>
            <person name="Peter M."/>
            <person name="Pfister S."/>
            <person name="Riley R."/>
            <person name="Sitrit Y."/>
            <person name="Stielow J.B."/>
            <person name="Szollosi G."/>
            <person name="Zifcakova L."/>
            <person name="Stursova M."/>
            <person name="Spatafora J.W."/>
            <person name="Tedersoo L."/>
            <person name="Vaario L.M."/>
            <person name="Yamada A."/>
            <person name="Yan M."/>
            <person name="Wang P."/>
            <person name="Xu J."/>
            <person name="Bruns T."/>
            <person name="Baldrian P."/>
            <person name="Vilgalys R."/>
            <person name="Dunand C."/>
            <person name="Henrissat B."/>
            <person name="Grigoriev I.V."/>
            <person name="Hibbett D."/>
            <person name="Nagy L.G."/>
            <person name="Martin F.M."/>
        </authorList>
    </citation>
    <scope>NUCLEOTIDE SEQUENCE</scope>
    <source>
        <strain evidence="1">UH-Tt-Lm1</strain>
    </source>
</reference>
<sequence length="222" mass="24519">MVSPWSDLVFNASGQILSAKCVARLPSKKTLTGSTRTCSKGPFVKGVGGAAQLTSDAVCAGRRSSRLMSSRGTLDRLLSRTRSAQEAQVKVFRAFNDVRAQNSPIFGKRTGAERLQSVKQTKHVLALNQRFTTFQLLLQPTVTNKGDGKDELGTKRHKQVPCMKGHIVPRHTFHLTANEGKRTDLRWDTNDEGQIVVQEDWLAWHDPIAPKDDIGGQVKSSR</sequence>
<dbReference type="EMBL" id="WIUZ02000008">
    <property type="protein sequence ID" value="KAF9784703.1"/>
    <property type="molecule type" value="Genomic_DNA"/>
</dbReference>
<evidence type="ECO:0000313" key="2">
    <source>
        <dbReference type="Proteomes" id="UP000736335"/>
    </source>
</evidence>
<organism evidence="1 2">
    <name type="scientific">Thelephora terrestris</name>
    <dbReference type="NCBI Taxonomy" id="56493"/>
    <lineage>
        <taxon>Eukaryota</taxon>
        <taxon>Fungi</taxon>
        <taxon>Dikarya</taxon>
        <taxon>Basidiomycota</taxon>
        <taxon>Agaricomycotina</taxon>
        <taxon>Agaricomycetes</taxon>
        <taxon>Thelephorales</taxon>
        <taxon>Thelephoraceae</taxon>
        <taxon>Thelephora</taxon>
    </lineage>
</organism>
<comment type="caution">
    <text evidence="1">The sequence shown here is derived from an EMBL/GenBank/DDBJ whole genome shotgun (WGS) entry which is preliminary data.</text>
</comment>
<protein>
    <submittedName>
        <fullName evidence="1">Uncharacterized protein</fullName>
    </submittedName>
</protein>